<dbReference type="InterPro" id="IPR050706">
    <property type="entry name" value="Cyclic-di-GMP_PDE-like"/>
</dbReference>
<keyword evidence="5 6" id="KW-0472">Membrane</keyword>
<evidence type="ECO:0000313" key="9">
    <source>
        <dbReference type="EMBL" id="MBM6819528.1"/>
    </source>
</evidence>
<dbReference type="PROSITE" id="PS50883">
    <property type="entry name" value="EAL"/>
    <property type="match status" value="1"/>
</dbReference>
<accession>A0ABS2FHX3</accession>
<evidence type="ECO:0000256" key="5">
    <source>
        <dbReference type="ARBA" id="ARBA00023136"/>
    </source>
</evidence>
<gene>
    <name evidence="9" type="ORF">H6A19_09305</name>
</gene>
<keyword evidence="2" id="KW-1003">Cell membrane</keyword>
<evidence type="ECO:0000313" key="10">
    <source>
        <dbReference type="Proteomes" id="UP000767334"/>
    </source>
</evidence>
<feature type="transmembrane region" description="Helical" evidence="6">
    <location>
        <begin position="17"/>
        <end position="38"/>
    </location>
</feature>
<dbReference type="RefSeq" id="WP_204572311.1">
    <property type="nucleotide sequence ID" value="NZ_JACJLL010000050.1"/>
</dbReference>
<comment type="caution">
    <text evidence="9">The sequence shown here is derived from an EMBL/GenBank/DDBJ whole genome shotgun (WGS) entry which is preliminary data.</text>
</comment>
<evidence type="ECO:0000256" key="6">
    <source>
        <dbReference type="SAM" id="Phobius"/>
    </source>
</evidence>
<dbReference type="SUPFAM" id="SSF55073">
    <property type="entry name" value="Nucleotide cyclase"/>
    <property type="match status" value="1"/>
</dbReference>
<evidence type="ECO:0000256" key="3">
    <source>
        <dbReference type="ARBA" id="ARBA00022692"/>
    </source>
</evidence>
<evidence type="ECO:0000256" key="4">
    <source>
        <dbReference type="ARBA" id="ARBA00022989"/>
    </source>
</evidence>
<evidence type="ECO:0000259" key="8">
    <source>
        <dbReference type="PROSITE" id="PS50887"/>
    </source>
</evidence>
<evidence type="ECO:0000259" key="7">
    <source>
        <dbReference type="PROSITE" id="PS50883"/>
    </source>
</evidence>
<feature type="domain" description="EAL" evidence="7">
    <location>
        <begin position="487"/>
        <end position="740"/>
    </location>
</feature>
<dbReference type="EMBL" id="JACJLL010000050">
    <property type="protein sequence ID" value="MBM6819528.1"/>
    <property type="molecule type" value="Genomic_DNA"/>
</dbReference>
<reference evidence="9 10" key="1">
    <citation type="journal article" date="2021" name="Sci. Rep.">
        <title>The distribution of antibiotic resistance genes in chicken gut microbiota commensals.</title>
        <authorList>
            <person name="Juricova H."/>
            <person name="Matiasovicova J."/>
            <person name="Kubasova T."/>
            <person name="Cejkova D."/>
            <person name="Rychlik I."/>
        </authorList>
    </citation>
    <scope>NUCLEOTIDE SEQUENCE [LARGE SCALE GENOMIC DNA]</scope>
    <source>
        <strain evidence="9 10">An435</strain>
    </source>
</reference>
<comment type="subcellular location">
    <subcellularLocation>
        <location evidence="1">Cell membrane</location>
        <topology evidence="1">Multi-pass membrane protein</topology>
    </subcellularLocation>
</comment>
<dbReference type="SMART" id="SM00267">
    <property type="entry name" value="GGDEF"/>
    <property type="match status" value="1"/>
</dbReference>
<dbReference type="Pfam" id="PF00990">
    <property type="entry name" value="GGDEF"/>
    <property type="match status" value="1"/>
</dbReference>
<dbReference type="Gene3D" id="3.30.450.20">
    <property type="entry name" value="PAS domain"/>
    <property type="match status" value="1"/>
</dbReference>
<sequence>MKNIENFNKIHKKNLRVAILFLCVAVSIIGLFLLYIHMNKINNVIKEEAKITLEAVSSQNIINLKSNISSKEDLLRELVKNIENNKNFDIESIIKKLKSHSEVNGFYNMGIIDKSGMCYTTLDQKLDLSDHDYFINGINGISQITSGYISEDGKEILNIFTVPIYKEDKVEMILTATYKASDFSKLINITSFKGKGKSVVVDSSGNLVSQVNNLNENKLEVIQEFDTNNILNILKECIDKSGKNIISYEYKDEEYLAYCEKIGINDWHLISYAPKKEIYKNISTINKIALSGYIIVYISMIIFLFIFFMEYIKYQKRISKIIFIDELTNEKNSEYMKLYFKYMSKKDKLDKYIVVMDIDKFKNINIMHGSDTGDKLLKYIPLIFKELLPNDEIFKYQADVFACIISGVSQEDIINKISKVQNRIREDIEKKLIVSMNLSFGVCSLQEFEDLHSIYNNALISKNEIKGNVNKKVNFFNEDNKNKIIENRKFESKFIDSLKNNEFEVWYQPKYDMKTNEICGAEALIRWREKDGQLISPAKFIPVFENSGQILQLDEVVIETTFKDIKEMDNLGLPVKPISINLSRMYVEHIGIVDKIRDLMKKYEVNPSYISFEITESALIKNNYLINKIVLKLQEIGFQVDIDDYGVGSSTLNSIYSSNFDTLKLDKSFVDNIGDLKMDIIIKSTINMANELGMKIVAEGVENKNQVEFLINNNCSIAQGYYYSKPLDKLSYFELLKKKDS</sequence>
<evidence type="ECO:0000256" key="1">
    <source>
        <dbReference type="ARBA" id="ARBA00004651"/>
    </source>
</evidence>
<proteinExistence type="predicted"/>
<dbReference type="Gene3D" id="3.20.20.450">
    <property type="entry name" value="EAL domain"/>
    <property type="match status" value="1"/>
</dbReference>
<dbReference type="PROSITE" id="PS50887">
    <property type="entry name" value="GGDEF"/>
    <property type="match status" value="1"/>
</dbReference>
<feature type="transmembrane region" description="Helical" evidence="6">
    <location>
        <begin position="290"/>
        <end position="312"/>
    </location>
</feature>
<dbReference type="InterPro" id="IPR029787">
    <property type="entry name" value="Nucleotide_cyclase"/>
</dbReference>
<dbReference type="Pfam" id="PF00563">
    <property type="entry name" value="EAL"/>
    <property type="match status" value="1"/>
</dbReference>
<feature type="domain" description="GGDEF" evidence="8">
    <location>
        <begin position="349"/>
        <end position="478"/>
    </location>
</feature>
<dbReference type="Pfam" id="PF02743">
    <property type="entry name" value="dCache_1"/>
    <property type="match status" value="1"/>
</dbReference>
<keyword evidence="10" id="KW-1185">Reference proteome</keyword>
<dbReference type="CDD" id="cd01948">
    <property type="entry name" value="EAL"/>
    <property type="match status" value="1"/>
</dbReference>
<dbReference type="InterPro" id="IPR001633">
    <property type="entry name" value="EAL_dom"/>
</dbReference>
<dbReference type="InterPro" id="IPR035919">
    <property type="entry name" value="EAL_sf"/>
</dbReference>
<protein>
    <submittedName>
        <fullName evidence="9">GGDEF domain-containing protein</fullName>
    </submittedName>
</protein>
<keyword evidence="4 6" id="KW-1133">Transmembrane helix</keyword>
<dbReference type="InterPro" id="IPR033479">
    <property type="entry name" value="dCache_1"/>
</dbReference>
<name>A0ABS2FHX3_9CLOT</name>
<dbReference type="InterPro" id="IPR000160">
    <property type="entry name" value="GGDEF_dom"/>
</dbReference>
<dbReference type="SMART" id="SM00052">
    <property type="entry name" value="EAL"/>
    <property type="match status" value="1"/>
</dbReference>
<dbReference type="Proteomes" id="UP000767334">
    <property type="component" value="Unassembled WGS sequence"/>
</dbReference>
<dbReference type="NCBIfam" id="TIGR00254">
    <property type="entry name" value="GGDEF"/>
    <property type="match status" value="1"/>
</dbReference>
<keyword evidence="3 6" id="KW-0812">Transmembrane</keyword>
<dbReference type="Gene3D" id="3.30.70.270">
    <property type="match status" value="1"/>
</dbReference>
<dbReference type="PANTHER" id="PTHR33121">
    <property type="entry name" value="CYCLIC DI-GMP PHOSPHODIESTERASE PDEF"/>
    <property type="match status" value="1"/>
</dbReference>
<dbReference type="SUPFAM" id="SSF141868">
    <property type="entry name" value="EAL domain-like"/>
    <property type="match status" value="1"/>
</dbReference>
<evidence type="ECO:0000256" key="2">
    <source>
        <dbReference type="ARBA" id="ARBA00022475"/>
    </source>
</evidence>
<dbReference type="InterPro" id="IPR043128">
    <property type="entry name" value="Rev_trsase/Diguanyl_cyclase"/>
</dbReference>
<dbReference type="PANTHER" id="PTHR33121:SF70">
    <property type="entry name" value="SIGNALING PROTEIN YKOW"/>
    <property type="match status" value="1"/>
</dbReference>
<organism evidence="9 10">
    <name type="scientific">Clostridium saudiense</name>
    <dbReference type="NCBI Taxonomy" id="1414720"/>
    <lineage>
        <taxon>Bacteria</taxon>
        <taxon>Bacillati</taxon>
        <taxon>Bacillota</taxon>
        <taxon>Clostridia</taxon>
        <taxon>Eubacteriales</taxon>
        <taxon>Clostridiaceae</taxon>
        <taxon>Clostridium</taxon>
    </lineage>
</organism>